<dbReference type="InterPro" id="IPR021109">
    <property type="entry name" value="Peptidase_aspartic_dom_sf"/>
</dbReference>
<dbReference type="AlphaFoldDB" id="A0A3D8S395"/>
<dbReference type="InterPro" id="IPR033121">
    <property type="entry name" value="PEPTIDASE_A1"/>
</dbReference>
<proteinExistence type="inferred from homology"/>
<keyword evidence="4" id="KW-0732">Signal</keyword>
<feature type="transmembrane region" description="Helical" evidence="3">
    <location>
        <begin position="438"/>
        <end position="460"/>
    </location>
</feature>
<dbReference type="Pfam" id="PF00026">
    <property type="entry name" value="Asp"/>
    <property type="match status" value="1"/>
</dbReference>
<evidence type="ECO:0000256" key="4">
    <source>
        <dbReference type="SAM" id="SignalP"/>
    </source>
</evidence>
<keyword evidence="3" id="KW-0472">Membrane</keyword>
<reference evidence="6 7" key="1">
    <citation type="journal article" date="2018" name="IMA Fungus">
        <title>IMA Genome-F 9: Draft genome sequence of Annulohypoxylon stygium, Aspergillus mulundensis, Berkeleyomyces basicola (syn. Thielaviopsis basicola), Ceratocystis smalleyi, two Cercospora beticola strains, Coleophoma cylindrospora, Fusarium fracticaudum, Phialophora cf. hyalina, and Morchella septimelata.</title>
        <authorList>
            <person name="Wingfield B.D."/>
            <person name="Bills G.F."/>
            <person name="Dong Y."/>
            <person name="Huang W."/>
            <person name="Nel W.J."/>
            <person name="Swalarsk-Parry B.S."/>
            <person name="Vaghefi N."/>
            <person name="Wilken P.M."/>
            <person name="An Z."/>
            <person name="de Beer Z.W."/>
            <person name="De Vos L."/>
            <person name="Chen L."/>
            <person name="Duong T.A."/>
            <person name="Gao Y."/>
            <person name="Hammerbacher A."/>
            <person name="Kikkert J.R."/>
            <person name="Li Y."/>
            <person name="Li H."/>
            <person name="Li K."/>
            <person name="Li Q."/>
            <person name="Liu X."/>
            <person name="Ma X."/>
            <person name="Naidoo K."/>
            <person name="Pethybridge S.J."/>
            <person name="Sun J."/>
            <person name="Steenkamp E.T."/>
            <person name="van der Nest M.A."/>
            <person name="van Wyk S."/>
            <person name="Wingfield M.J."/>
            <person name="Xiong C."/>
            <person name="Yue Q."/>
            <person name="Zhang X."/>
        </authorList>
    </citation>
    <scope>NUCLEOTIDE SEQUENCE [LARGE SCALE GENOMIC DNA]</scope>
    <source>
        <strain evidence="6 7">BP5796</strain>
    </source>
</reference>
<feature type="chain" id="PRO_5017722302" description="Peptidase A1 domain-containing protein" evidence="4">
    <location>
        <begin position="25"/>
        <end position="822"/>
    </location>
</feature>
<dbReference type="CDD" id="cd12087">
    <property type="entry name" value="TM_EGFR-like"/>
    <property type="match status" value="1"/>
</dbReference>
<dbReference type="PRINTS" id="PR00792">
    <property type="entry name" value="PEPSIN"/>
</dbReference>
<dbReference type="Gene3D" id="2.40.70.10">
    <property type="entry name" value="Acid Proteases"/>
    <property type="match status" value="2"/>
</dbReference>
<keyword evidence="3" id="KW-0812">Transmembrane</keyword>
<dbReference type="PROSITE" id="PS51767">
    <property type="entry name" value="PEPTIDASE_A1"/>
    <property type="match status" value="1"/>
</dbReference>
<gene>
    <name evidence="6" type="ORF">BP5796_05457</name>
</gene>
<dbReference type="PANTHER" id="PTHR47966">
    <property type="entry name" value="BETA-SITE APP-CLEAVING ENZYME, ISOFORM A-RELATED"/>
    <property type="match status" value="1"/>
</dbReference>
<dbReference type="GO" id="GO:0004190">
    <property type="term" value="F:aspartic-type endopeptidase activity"/>
    <property type="evidence" value="ECO:0007669"/>
    <property type="project" value="InterPro"/>
</dbReference>
<evidence type="ECO:0000259" key="5">
    <source>
        <dbReference type="PROSITE" id="PS51767"/>
    </source>
</evidence>
<dbReference type="CDD" id="cd05471">
    <property type="entry name" value="pepsin_like"/>
    <property type="match status" value="1"/>
</dbReference>
<dbReference type="GO" id="GO:0000324">
    <property type="term" value="C:fungal-type vacuole"/>
    <property type="evidence" value="ECO:0007669"/>
    <property type="project" value="TreeGrafter"/>
</dbReference>
<evidence type="ECO:0000313" key="7">
    <source>
        <dbReference type="Proteomes" id="UP000256328"/>
    </source>
</evidence>
<feature type="signal peptide" evidence="4">
    <location>
        <begin position="1"/>
        <end position="24"/>
    </location>
</feature>
<dbReference type="InterPro" id="IPR001461">
    <property type="entry name" value="Aspartic_peptidase_A1"/>
</dbReference>
<comment type="caution">
    <text evidence="6">The sequence shown here is derived from an EMBL/GenBank/DDBJ whole genome shotgun (WGS) entry which is preliminary data.</text>
</comment>
<dbReference type="GO" id="GO:0006508">
    <property type="term" value="P:proteolysis"/>
    <property type="evidence" value="ECO:0007669"/>
    <property type="project" value="InterPro"/>
</dbReference>
<evidence type="ECO:0000256" key="3">
    <source>
        <dbReference type="SAM" id="Phobius"/>
    </source>
</evidence>
<keyword evidence="3" id="KW-1133">Transmembrane helix</keyword>
<sequence length="822" mass="89538">MTLASRWQAVFVVFGLSLIQGAYGSAALSVTPSTTWLGDDGTWSPVQIRVGTPPQWTYLLVSTASAETWIIGEGGCDGTALCSSSRGGLFNETQSSTWKGEGFYELGLDPALGFGGYGDYGMDTLTFGTTGVTLSDSIVSSVNTTEYWLGFFGLGIVPGNFSTFSAISAISGLVETEGAIPSHSYGYTAGASYQLKGEPVSLTLGGYDANRFVPHNISFQLDPSQQPQVYIDAISVSSSNSKSNNWSTPTTLLSSSDQVYATIDSSTPYLWLPTAVCDRFAASLGLSYNDSLQLYTFDSNSSQHTVLEDAGLTFTFNLSDYSESVSVVTIALPYGAFDLQLSYPYIANTSYGTADSSKYYFPLRRASGANQYTIGRAFLQEAYIITDYERNNFSVHQAVHTEDPIGNTSIVDISRFTNTTLSGSPSTHNRTMGLQTGAIVGIVVGSVIAVTLLAILFFCLRSRRQRNNQPEDEKDLTAKSPPESFLGRMFHRNRSPDVHETSGSSVYPTEMATESHERYELPASLPLELESGSNTIAEDRASSIETQDLSSYERARLKHEHQQQLAHSQPPYIYPMYPREKTESEANSASHYDSPSIPDVPSPLSSPAADGSHAAFSVSGNSTQPSPVSPAFRVIPSRAPGAPVPPPISPPPTYRRMSPGNAVYVGRMPSDTQLPDHVPQVVGIEGRTLETATEAATSTLGSHYTEDERETMSNIYDENSIEVDNSHHTTSEHDTRSAHTRGPNWPLDEDDQSSTRIIGGRVVGNEDESKFRMEDMQALRADMQTREATDPYRNRRRLDGEDLVHVPVPAENRFSWESGRDV</sequence>
<protein>
    <recommendedName>
        <fullName evidence="5">Peptidase A1 domain-containing protein</fullName>
    </recommendedName>
</protein>
<accession>A0A3D8S395</accession>
<organism evidence="6 7">
    <name type="scientific">Coleophoma crateriformis</name>
    <dbReference type="NCBI Taxonomy" id="565419"/>
    <lineage>
        <taxon>Eukaryota</taxon>
        <taxon>Fungi</taxon>
        <taxon>Dikarya</taxon>
        <taxon>Ascomycota</taxon>
        <taxon>Pezizomycotina</taxon>
        <taxon>Leotiomycetes</taxon>
        <taxon>Helotiales</taxon>
        <taxon>Dermateaceae</taxon>
        <taxon>Coleophoma</taxon>
    </lineage>
</organism>
<dbReference type="Proteomes" id="UP000256328">
    <property type="component" value="Unassembled WGS sequence"/>
</dbReference>
<evidence type="ECO:0000256" key="1">
    <source>
        <dbReference type="ARBA" id="ARBA00007447"/>
    </source>
</evidence>
<evidence type="ECO:0000256" key="2">
    <source>
        <dbReference type="SAM" id="MobiDB-lite"/>
    </source>
</evidence>
<dbReference type="PANTHER" id="PTHR47966:SF51">
    <property type="entry name" value="BETA-SITE APP-CLEAVING ENZYME, ISOFORM A-RELATED"/>
    <property type="match status" value="1"/>
</dbReference>
<dbReference type="OrthoDB" id="4074350at2759"/>
<feature type="region of interest" description="Disordered" evidence="2">
    <location>
        <begin position="725"/>
        <end position="752"/>
    </location>
</feature>
<comment type="similarity">
    <text evidence="1">Belongs to the peptidase A1 family.</text>
</comment>
<dbReference type="InterPro" id="IPR034164">
    <property type="entry name" value="Pepsin-like_dom"/>
</dbReference>
<feature type="region of interest" description="Disordered" evidence="2">
    <location>
        <begin position="467"/>
        <end position="518"/>
    </location>
</feature>
<evidence type="ECO:0000313" key="6">
    <source>
        <dbReference type="EMBL" id="RDW80759.1"/>
    </source>
</evidence>
<keyword evidence="7" id="KW-1185">Reference proteome</keyword>
<dbReference type="SUPFAM" id="SSF50630">
    <property type="entry name" value="Acid proteases"/>
    <property type="match status" value="1"/>
</dbReference>
<dbReference type="EMBL" id="PDLN01000007">
    <property type="protein sequence ID" value="RDW80759.1"/>
    <property type="molecule type" value="Genomic_DNA"/>
</dbReference>
<name>A0A3D8S395_9HELO</name>
<feature type="compositionally biased region" description="Basic and acidic residues" evidence="2">
    <location>
        <begin position="725"/>
        <end position="737"/>
    </location>
</feature>
<feature type="region of interest" description="Disordered" evidence="2">
    <location>
        <begin position="556"/>
        <end position="631"/>
    </location>
</feature>
<feature type="domain" description="Peptidase A1" evidence="5">
    <location>
        <begin position="44"/>
        <end position="396"/>
    </location>
</feature>